<evidence type="ECO:0000313" key="3">
    <source>
        <dbReference type="Proteomes" id="UP001054945"/>
    </source>
</evidence>
<evidence type="ECO:0000313" key="2">
    <source>
        <dbReference type="EMBL" id="GIX68177.1"/>
    </source>
</evidence>
<dbReference type="Proteomes" id="UP001054945">
    <property type="component" value="Unassembled WGS sequence"/>
</dbReference>
<proteinExistence type="predicted"/>
<reference evidence="2 3" key="1">
    <citation type="submission" date="2021-06" db="EMBL/GenBank/DDBJ databases">
        <title>Caerostris extrusa draft genome.</title>
        <authorList>
            <person name="Kono N."/>
            <person name="Arakawa K."/>
        </authorList>
    </citation>
    <scope>NUCLEOTIDE SEQUENCE [LARGE SCALE GENOMIC DNA]</scope>
</reference>
<name>A0AAV4M7T5_CAEEX</name>
<sequence length="78" mass="8919">MDSEEVSKEEYEGSKEVSKEEYEGSKEKRVKRVLFVAPFFMTHKKSFSEVRGAAGCKGDRTTAYRKTSLLTQKSFSII</sequence>
<feature type="region of interest" description="Disordered" evidence="1">
    <location>
        <begin position="1"/>
        <end position="27"/>
    </location>
</feature>
<organism evidence="2 3">
    <name type="scientific">Caerostris extrusa</name>
    <name type="common">Bark spider</name>
    <name type="synonym">Caerostris bankana</name>
    <dbReference type="NCBI Taxonomy" id="172846"/>
    <lineage>
        <taxon>Eukaryota</taxon>
        <taxon>Metazoa</taxon>
        <taxon>Ecdysozoa</taxon>
        <taxon>Arthropoda</taxon>
        <taxon>Chelicerata</taxon>
        <taxon>Arachnida</taxon>
        <taxon>Araneae</taxon>
        <taxon>Araneomorphae</taxon>
        <taxon>Entelegynae</taxon>
        <taxon>Araneoidea</taxon>
        <taxon>Araneidae</taxon>
        <taxon>Caerostris</taxon>
    </lineage>
</organism>
<dbReference type="EMBL" id="BPLR01019466">
    <property type="protein sequence ID" value="GIX68177.1"/>
    <property type="molecule type" value="Genomic_DNA"/>
</dbReference>
<evidence type="ECO:0000256" key="1">
    <source>
        <dbReference type="SAM" id="MobiDB-lite"/>
    </source>
</evidence>
<accession>A0AAV4M7T5</accession>
<gene>
    <name evidence="2" type="ORF">CEXT_574181</name>
</gene>
<comment type="caution">
    <text evidence="2">The sequence shown here is derived from an EMBL/GenBank/DDBJ whole genome shotgun (WGS) entry which is preliminary data.</text>
</comment>
<keyword evidence="3" id="KW-1185">Reference proteome</keyword>
<dbReference type="AlphaFoldDB" id="A0AAV4M7T5"/>
<protein>
    <submittedName>
        <fullName evidence="2">Uncharacterized protein</fullName>
    </submittedName>
</protein>